<dbReference type="Proteomes" id="UP001271007">
    <property type="component" value="Unassembled WGS sequence"/>
</dbReference>
<evidence type="ECO:0000313" key="7">
    <source>
        <dbReference type="Proteomes" id="UP001271007"/>
    </source>
</evidence>
<keyword evidence="2" id="KW-0479">Metal-binding</keyword>
<comment type="caution">
    <text evidence="6">The sequence shown here is derived from an EMBL/GenBank/DDBJ whole genome shotgun (WGS) entry which is preliminary data.</text>
</comment>
<dbReference type="GO" id="GO:0046872">
    <property type="term" value="F:metal ion binding"/>
    <property type="evidence" value="ECO:0007669"/>
    <property type="project" value="UniProtKB-KW"/>
</dbReference>
<dbReference type="Pfam" id="PF04828">
    <property type="entry name" value="GFA"/>
    <property type="match status" value="1"/>
</dbReference>
<reference evidence="6" key="1">
    <citation type="submission" date="2023-04" db="EMBL/GenBank/DDBJ databases">
        <title>Black Yeasts Isolated from many extreme environments.</title>
        <authorList>
            <person name="Coleine C."/>
            <person name="Stajich J.E."/>
            <person name="Selbmann L."/>
        </authorList>
    </citation>
    <scope>NUCLEOTIDE SEQUENCE</scope>
    <source>
        <strain evidence="6">CCFEE 5312</strain>
    </source>
</reference>
<evidence type="ECO:0000256" key="1">
    <source>
        <dbReference type="ARBA" id="ARBA00005495"/>
    </source>
</evidence>
<accession>A0AAJ0D7G3</accession>
<dbReference type="Gene3D" id="3.90.1590.10">
    <property type="entry name" value="glutathione-dependent formaldehyde- activating enzyme (gfa)"/>
    <property type="match status" value="2"/>
</dbReference>
<evidence type="ECO:0000313" key="6">
    <source>
        <dbReference type="EMBL" id="KAK3048018.1"/>
    </source>
</evidence>
<feature type="domain" description="CENP-V/GFA" evidence="5">
    <location>
        <begin position="8"/>
        <end position="123"/>
    </location>
</feature>
<dbReference type="AlphaFoldDB" id="A0AAJ0D7G3"/>
<evidence type="ECO:0000256" key="3">
    <source>
        <dbReference type="ARBA" id="ARBA00022833"/>
    </source>
</evidence>
<dbReference type="InterPro" id="IPR011057">
    <property type="entry name" value="Mss4-like_sf"/>
</dbReference>
<comment type="similarity">
    <text evidence="1">Belongs to the Gfa family.</text>
</comment>
<dbReference type="PROSITE" id="PS51891">
    <property type="entry name" value="CENP_V_GFA"/>
    <property type="match status" value="1"/>
</dbReference>
<evidence type="ECO:0000259" key="5">
    <source>
        <dbReference type="PROSITE" id="PS51891"/>
    </source>
</evidence>
<protein>
    <recommendedName>
        <fullName evidence="5">CENP-V/GFA domain-containing protein</fullName>
    </recommendedName>
</protein>
<proteinExistence type="inferred from homology"/>
<keyword evidence="7" id="KW-1185">Reference proteome</keyword>
<dbReference type="PANTHER" id="PTHR33337:SF31">
    <property type="entry name" value="DUF636 DOMAIN PROTEIN (AFU_ORTHOLOGUE AFUA_2G12650)"/>
    <property type="match status" value="1"/>
</dbReference>
<gene>
    <name evidence="6" type="ORF">LTR09_010533</name>
</gene>
<dbReference type="GO" id="GO:0016846">
    <property type="term" value="F:carbon-sulfur lyase activity"/>
    <property type="evidence" value="ECO:0007669"/>
    <property type="project" value="InterPro"/>
</dbReference>
<dbReference type="SUPFAM" id="SSF51316">
    <property type="entry name" value="Mss4-like"/>
    <property type="match status" value="2"/>
</dbReference>
<evidence type="ECO:0000256" key="2">
    <source>
        <dbReference type="ARBA" id="ARBA00022723"/>
    </source>
</evidence>
<keyword evidence="3" id="KW-0862">Zinc</keyword>
<name>A0AAJ0D7G3_9PEZI</name>
<dbReference type="PANTHER" id="PTHR33337">
    <property type="entry name" value="GFA DOMAIN-CONTAINING PROTEIN"/>
    <property type="match status" value="1"/>
</dbReference>
<evidence type="ECO:0000256" key="4">
    <source>
        <dbReference type="ARBA" id="ARBA00023239"/>
    </source>
</evidence>
<dbReference type="InterPro" id="IPR006913">
    <property type="entry name" value="CENP-V/GFA"/>
</dbReference>
<organism evidence="6 7">
    <name type="scientific">Extremus antarcticus</name>
    <dbReference type="NCBI Taxonomy" id="702011"/>
    <lineage>
        <taxon>Eukaryota</taxon>
        <taxon>Fungi</taxon>
        <taxon>Dikarya</taxon>
        <taxon>Ascomycota</taxon>
        <taxon>Pezizomycotina</taxon>
        <taxon>Dothideomycetes</taxon>
        <taxon>Dothideomycetidae</taxon>
        <taxon>Mycosphaerellales</taxon>
        <taxon>Extremaceae</taxon>
        <taxon>Extremus</taxon>
    </lineage>
</organism>
<keyword evidence="4" id="KW-0456">Lyase</keyword>
<dbReference type="EMBL" id="JAWDJX010000053">
    <property type="protein sequence ID" value="KAK3048018.1"/>
    <property type="molecule type" value="Genomic_DNA"/>
</dbReference>
<sequence length="399" mass="44378">MASDNRTVKATCLCGAAKHEVTLPTPAYPLKAYLCHCNSCRHSTGTLCLTEANLPPSYSPSEDLLAKLSPYDFSQRLTNFSCPTCGSKLLCRAWIDNDDHSKGATWDVMCGTLEEADGVYEYQAHEHIQDTLDSGFADFLPDLPRWPGTPEKDELHPIKEQALPLDWVSPDRPQIESSATDRLYCHCKCNGVEFWIARPSERSKNASCAWPDVILPDYLNQQGPDDTPWWLIDDGKKFSGGVCACDSCRLDSGQEWVEWAFVPTIDISLDAEGKKPWDLPYGSLKGWGTLKGYESSKGGKDSSSVVRYHCGTCGASVFFTTDSRKDLVDIAVGLLDAPEGARAESWLEFWTRRLSFREDSISRAEANTLALEAGLKQFGERHNLKAKQAEIEKTTGHEY</sequence>